<comment type="caution">
    <text evidence="4">The sequence shown here is derived from an EMBL/GenBank/DDBJ whole genome shotgun (WGS) entry which is preliminary data.</text>
</comment>
<feature type="transmembrane region" description="Helical" evidence="1">
    <location>
        <begin position="195"/>
        <end position="213"/>
    </location>
</feature>
<reference evidence="4" key="1">
    <citation type="submission" date="2022-12" db="EMBL/GenBank/DDBJ databases">
        <title>Reference genome sequencing for broad-spectrum identification of bacterial and archaeal isolates by mass spectrometry.</title>
        <authorList>
            <person name="Sekiguchi Y."/>
            <person name="Tourlousse D.M."/>
        </authorList>
    </citation>
    <scope>NUCLEOTIDE SEQUENCE</scope>
    <source>
        <strain evidence="4">10succ1</strain>
    </source>
</reference>
<proteinExistence type="predicted"/>
<dbReference type="GO" id="GO:0071111">
    <property type="term" value="F:cyclic-guanylate-specific phosphodiesterase activity"/>
    <property type="evidence" value="ECO:0007669"/>
    <property type="project" value="InterPro"/>
</dbReference>
<organism evidence="4 5">
    <name type="scientific">Propionigenium maris DSM 9537</name>
    <dbReference type="NCBI Taxonomy" id="1123000"/>
    <lineage>
        <taxon>Bacteria</taxon>
        <taxon>Fusobacteriati</taxon>
        <taxon>Fusobacteriota</taxon>
        <taxon>Fusobacteriia</taxon>
        <taxon>Fusobacteriales</taxon>
        <taxon>Fusobacteriaceae</taxon>
        <taxon>Propionigenium</taxon>
    </lineage>
</organism>
<evidence type="ECO:0000313" key="5">
    <source>
        <dbReference type="Proteomes" id="UP001144471"/>
    </source>
</evidence>
<evidence type="ECO:0000256" key="1">
    <source>
        <dbReference type="SAM" id="Phobius"/>
    </source>
</evidence>
<evidence type="ECO:0008006" key="6">
    <source>
        <dbReference type="Google" id="ProtNLM"/>
    </source>
</evidence>
<dbReference type="Gene3D" id="3.30.70.270">
    <property type="match status" value="1"/>
</dbReference>
<dbReference type="InterPro" id="IPR001633">
    <property type="entry name" value="EAL_dom"/>
</dbReference>
<dbReference type="InterPro" id="IPR029787">
    <property type="entry name" value="Nucleotide_cyclase"/>
</dbReference>
<name>A0A9W6GK45_9FUSO</name>
<feature type="domain" description="EAL" evidence="2">
    <location>
        <begin position="386"/>
        <end position="632"/>
    </location>
</feature>
<evidence type="ECO:0000313" key="4">
    <source>
        <dbReference type="EMBL" id="GLI56603.1"/>
    </source>
</evidence>
<dbReference type="AlphaFoldDB" id="A0A9W6GK45"/>
<keyword evidence="1" id="KW-1133">Transmembrane helix</keyword>
<dbReference type="InterPro" id="IPR050706">
    <property type="entry name" value="Cyclic-di-GMP_PDE-like"/>
</dbReference>
<keyword evidence="5" id="KW-1185">Reference proteome</keyword>
<dbReference type="SMART" id="SM00267">
    <property type="entry name" value="GGDEF"/>
    <property type="match status" value="1"/>
</dbReference>
<dbReference type="RefSeq" id="WP_281835861.1">
    <property type="nucleotide sequence ID" value="NZ_BSDY01000009.1"/>
</dbReference>
<dbReference type="Pfam" id="PF00563">
    <property type="entry name" value="EAL"/>
    <property type="match status" value="1"/>
</dbReference>
<dbReference type="CDD" id="cd01949">
    <property type="entry name" value="GGDEF"/>
    <property type="match status" value="1"/>
</dbReference>
<dbReference type="Gene3D" id="3.20.20.450">
    <property type="entry name" value="EAL domain"/>
    <property type="match status" value="1"/>
</dbReference>
<dbReference type="PANTHER" id="PTHR33121:SF79">
    <property type="entry name" value="CYCLIC DI-GMP PHOSPHODIESTERASE PDED-RELATED"/>
    <property type="match status" value="1"/>
</dbReference>
<keyword evidence="1" id="KW-0812">Transmembrane</keyword>
<gene>
    <name evidence="4" type="ORF">PM10SUCC1_21170</name>
</gene>
<dbReference type="PANTHER" id="PTHR33121">
    <property type="entry name" value="CYCLIC DI-GMP PHOSPHODIESTERASE PDEF"/>
    <property type="match status" value="1"/>
</dbReference>
<dbReference type="NCBIfam" id="TIGR00254">
    <property type="entry name" value="GGDEF"/>
    <property type="match status" value="1"/>
</dbReference>
<dbReference type="SUPFAM" id="SSF141868">
    <property type="entry name" value="EAL domain-like"/>
    <property type="match status" value="1"/>
</dbReference>
<feature type="transmembrane region" description="Helical" evidence="1">
    <location>
        <begin position="12"/>
        <end position="30"/>
    </location>
</feature>
<dbReference type="InterPro" id="IPR043128">
    <property type="entry name" value="Rev_trsase/Diguanyl_cyclase"/>
</dbReference>
<dbReference type="SMART" id="SM00052">
    <property type="entry name" value="EAL"/>
    <property type="match status" value="1"/>
</dbReference>
<dbReference type="CDD" id="cd01948">
    <property type="entry name" value="EAL"/>
    <property type="match status" value="1"/>
</dbReference>
<dbReference type="Proteomes" id="UP001144471">
    <property type="component" value="Unassembled WGS sequence"/>
</dbReference>
<dbReference type="InterPro" id="IPR000160">
    <property type="entry name" value="GGDEF_dom"/>
</dbReference>
<evidence type="ECO:0000259" key="2">
    <source>
        <dbReference type="PROSITE" id="PS50883"/>
    </source>
</evidence>
<dbReference type="EMBL" id="BSDY01000009">
    <property type="protein sequence ID" value="GLI56603.1"/>
    <property type="molecule type" value="Genomic_DNA"/>
</dbReference>
<accession>A0A9W6GK45</accession>
<dbReference type="SUPFAM" id="SSF55073">
    <property type="entry name" value="Nucleotide cyclase"/>
    <property type="match status" value="1"/>
</dbReference>
<keyword evidence="1" id="KW-0472">Membrane</keyword>
<dbReference type="PROSITE" id="PS50883">
    <property type="entry name" value="EAL"/>
    <property type="match status" value="1"/>
</dbReference>
<sequence length="642" mass="74720">MKVSLKKNIPIQIVLLIGGLLLQFLLIVYIESKNIYSQVDRNLYMGAMDVKFILEDDFVNKDLNRDSLNLEEIYERALLLNEKAMEKGLDYLYILVKDGDDIVYAIMSDTREELDKLESGGYWLSLKDVEDDSFNETWKAFDSEKPVYLESSDLWGGYRSVYIPETSRDGRKYIAGADYTTTSLNRIILMRSIKISLPFLLSMLIIIPVVIKIRQNIMDKRRMETYISNMDVRDPLTNAYSRKYGLHLLSLQIEEYNSVGKKFSICLIDIDNLKFINETQGMEAGDTIITVVDRIIAMVFRKTDSIIRLEGNKFMIILPEFNRRYSKNAYEYLDEKIDYFNQFNKRGYFIRLNYTMSEYTGGSMKSFIEETRQNLKIESSQEDWKNKNLQDDIMRGIKNHEFKAYFQPKIYLREKRIAFEALVRWEHPEKGLIPPNMFIPLAEKSFLINEITKVVLADSLELAGILGTSISVNLSLISFENIQFLRELKEKLIASSYSEFITFELTESVAINDFENTLVKMNELREAGVSFSIDDFGAGYSSLPFLEKLPINEIKIDRSFINNINVSTMNELVIEFVNKIAHLKGFKVICEGTEEESQIKKLIHLGNYSFQGYYFGRPEPASQVIEKYTNNFYHRKMDSFTQ</sequence>
<dbReference type="Pfam" id="PF00990">
    <property type="entry name" value="GGDEF"/>
    <property type="match status" value="1"/>
</dbReference>
<dbReference type="InterPro" id="IPR035919">
    <property type="entry name" value="EAL_sf"/>
</dbReference>
<protein>
    <recommendedName>
        <fullName evidence="6">Diguanylate cyclase (GGDEF) domain-containing protein</fullName>
    </recommendedName>
</protein>
<dbReference type="PROSITE" id="PS50887">
    <property type="entry name" value="GGDEF"/>
    <property type="match status" value="1"/>
</dbReference>
<evidence type="ECO:0000259" key="3">
    <source>
        <dbReference type="PROSITE" id="PS50887"/>
    </source>
</evidence>
<feature type="domain" description="GGDEF" evidence="3">
    <location>
        <begin position="261"/>
        <end position="393"/>
    </location>
</feature>